<reference evidence="2" key="1">
    <citation type="journal article" date="2014" name="Sci. Data">
        <title>Genomes of diverse isolates of the marine cyanobacterium Prochlorococcus.</title>
        <authorList>
            <person name="Biller S."/>
            <person name="Berube P."/>
            <person name="Thompson J."/>
            <person name="Kelly L."/>
            <person name="Roggensack S."/>
            <person name="Awad L."/>
            <person name="Roache-Johnson K."/>
            <person name="Ding H."/>
            <person name="Giovannoni S.J."/>
            <person name="Moore L.R."/>
            <person name="Chisholm S.W."/>
        </authorList>
    </citation>
    <scope>NUCLEOTIDE SEQUENCE [LARGE SCALE GENOMIC DNA]</scope>
    <source>
        <strain evidence="2">SB</strain>
    </source>
</reference>
<organism evidence="1 2">
    <name type="scientific">Prochlorococcus marinus str. SB</name>
    <dbReference type="NCBI Taxonomy" id="59926"/>
    <lineage>
        <taxon>Bacteria</taxon>
        <taxon>Bacillati</taxon>
        <taxon>Cyanobacteriota</taxon>
        <taxon>Cyanophyceae</taxon>
        <taxon>Synechococcales</taxon>
        <taxon>Prochlorococcaceae</taxon>
        <taxon>Prochlorococcus</taxon>
    </lineage>
</organism>
<evidence type="ECO:0000313" key="2">
    <source>
        <dbReference type="Proteomes" id="UP000030345"/>
    </source>
</evidence>
<name>A0A0A2B743_PROMR</name>
<sequence length="43" mass="5098">MAKRNVHISTFWKLIHNLNSFLSAKKVLRIEKNKILIYSINKS</sequence>
<protein>
    <submittedName>
        <fullName evidence="1">Uncharacterized protein</fullName>
    </submittedName>
</protein>
<evidence type="ECO:0000313" key="1">
    <source>
        <dbReference type="EMBL" id="KGG08982.1"/>
    </source>
</evidence>
<gene>
    <name evidence="1" type="ORF">EV02_1660</name>
</gene>
<dbReference type="AlphaFoldDB" id="A0A0A2B743"/>
<dbReference type="EMBL" id="JNAS01000002">
    <property type="protein sequence ID" value="KGG08982.1"/>
    <property type="molecule type" value="Genomic_DNA"/>
</dbReference>
<dbReference type="Proteomes" id="UP000030345">
    <property type="component" value="Unassembled WGS sequence"/>
</dbReference>
<accession>A0A0A2B743</accession>
<comment type="caution">
    <text evidence="1">The sequence shown here is derived from an EMBL/GenBank/DDBJ whole genome shotgun (WGS) entry which is preliminary data.</text>
</comment>
<proteinExistence type="predicted"/>